<dbReference type="EMBL" id="FMXQ01000008">
    <property type="protein sequence ID" value="SDB47264.1"/>
    <property type="molecule type" value="Genomic_DNA"/>
</dbReference>
<evidence type="ECO:0000313" key="2">
    <source>
        <dbReference type="Proteomes" id="UP000199071"/>
    </source>
</evidence>
<evidence type="ECO:0000313" key="1">
    <source>
        <dbReference type="EMBL" id="SDB47264.1"/>
    </source>
</evidence>
<organism evidence="1 2">
    <name type="scientific">Bauldia litoralis</name>
    <dbReference type="NCBI Taxonomy" id="665467"/>
    <lineage>
        <taxon>Bacteria</taxon>
        <taxon>Pseudomonadati</taxon>
        <taxon>Pseudomonadota</taxon>
        <taxon>Alphaproteobacteria</taxon>
        <taxon>Hyphomicrobiales</taxon>
        <taxon>Kaistiaceae</taxon>
        <taxon>Bauldia</taxon>
    </lineage>
</organism>
<dbReference type="Proteomes" id="UP000199071">
    <property type="component" value="Unassembled WGS sequence"/>
</dbReference>
<accession>A0A1G6DQ08</accession>
<name>A0A1G6DQ08_9HYPH</name>
<gene>
    <name evidence="1" type="ORF">SAMN02982931_03616</name>
</gene>
<proteinExistence type="predicted"/>
<reference evidence="1 2" key="1">
    <citation type="submission" date="2016-10" db="EMBL/GenBank/DDBJ databases">
        <authorList>
            <person name="de Groot N.N."/>
        </authorList>
    </citation>
    <scope>NUCLEOTIDE SEQUENCE [LARGE SCALE GENOMIC DNA]</scope>
    <source>
        <strain evidence="1 2">ATCC 35022</strain>
    </source>
</reference>
<dbReference type="AlphaFoldDB" id="A0A1G6DQ08"/>
<protein>
    <submittedName>
        <fullName evidence="1">Uncharacterized protein</fullName>
    </submittedName>
</protein>
<dbReference type="RefSeq" id="WP_175478516.1">
    <property type="nucleotide sequence ID" value="NZ_FMXQ01000008.1"/>
</dbReference>
<keyword evidence="2" id="KW-1185">Reference proteome</keyword>
<sequence length="58" mass="6508">MASLQQQIADKFLAALAQRKEIDADKVVELRALLSRRKRPKADEFIRVFSAPPGGEVK</sequence>